<keyword evidence="4 5" id="KW-0963">Cytoplasm</keyword>
<dbReference type="HAMAP" id="MF_01114">
    <property type="entry name" value="RecX"/>
    <property type="match status" value="1"/>
</dbReference>
<dbReference type="RefSeq" id="WP_004368947.1">
    <property type="nucleotide sequence ID" value="NZ_GL833119.1"/>
</dbReference>
<dbReference type="InterPro" id="IPR053924">
    <property type="entry name" value="RecX_HTH_2nd"/>
</dbReference>
<comment type="similarity">
    <text evidence="2 5">Belongs to the RecX family.</text>
</comment>
<dbReference type="PANTHER" id="PTHR33602">
    <property type="entry name" value="REGULATORY PROTEIN RECX FAMILY PROTEIN"/>
    <property type="match status" value="1"/>
</dbReference>
<accession>E7RMB7</accession>
<dbReference type="eggNOG" id="COG2137">
    <property type="taxonomic scope" value="Bacteria"/>
</dbReference>
<feature type="domain" description="RecX third three-helical" evidence="7">
    <location>
        <begin position="102"/>
        <end position="149"/>
    </location>
</feature>
<dbReference type="HOGENOM" id="CLU_066607_5_2_10"/>
<feature type="domain" description="RecX second three-helical" evidence="6">
    <location>
        <begin position="55"/>
        <end position="90"/>
    </location>
</feature>
<dbReference type="STRING" id="28134.SAMN05444288_0588"/>
<evidence type="ECO:0000256" key="1">
    <source>
        <dbReference type="ARBA" id="ARBA00004496"/>
    </source>
</evidence>
<evidence type="ECO:0000256" key="4">
    <source>
        <dbReference type="ARBA" id="ARBA00022490"/>
    </source>
</evidence>
<sequence length="159" mass="18463">MKEITEQEALQKLSALCARAEHSSGEMTEKMRKWGLTEDVQARIMARLTAGKYVDDARFSRFFVNDKIKYNKWGRRKIEQALWQKGVDRSVYGPILDEVPDEEYIAVLRPLIKSKWKTIKAATDYERSMKLIKFAMSRGFDYSVIKKCVDGADDLLEDD</sequence>
<dbReference type="GO" id="GO:0006282">
    <property type="term" value="P:regulation of DNA repair"/>
    <property type="evidence" value="ECO:0007669"/>
    <property type="project" value="UniProtKB-UniRule"/>
</dbReference>
<dbReference type="EMBL" id="AEPE02000002">
    <property type="protein sequence ID" value="EFZ37898.1"/>
    <property type="molecule type" value="Genomic_DNA"/>
</dbReference>
<evidence type="ECO:0000256" key="2">
    <source>
        <dbReference type="ARBA" id="ARBA00009695"/>
    </source>
</evidence>
<proteinExistence type="inferred from homology"/>
<dbReference type="Proteomes" id="UP000005580">
    <property type="component" value="Unassembled WGS sequence"/>
</dbReference>
<comment type="subcellular location">
    <subcellularLocation>
        <location evidence="1 5">Cytoplasm</location>
    </subcellularLocation>
</comment>
<name>E7RMB7_9BACT</name>
<dbReference type="InterPro" id="IPR036388">
    <property type="entry name" value="WH-like_DNA-bd_sf"/>
</dbReference>
<dbReference type="InterPro" id="IPR053925">
    <property type="entry name" value="RecX_HTH_3rd"/>
</dbReference>
<dbReference type="AlphaFoldDB" id="E7RMB7"/>
<evidence type="ECO:0000256" key="3">
    <source>
        <dbReference type="ARBA" id="ARBA00018111"/>
    </source>
</evidence>
<organism evidence="8 9">
    <name type="scientific">Hoylesella oralis ATCC 33269</name>
    <dbReference type="NCBI Taxonomy" id="873533"/>
    <lineage>
        <taxon>Bacteria</taxon>
        <taxon>Pseudomonadati</taxon>
        <taxon>Bacteroidota</taxon>
        <taxon>Bacteroidia</taxon>
        <taxon>Bacteroidales</taxon>
        <taxon>Prevotellaceae</taxon>
        <taxon>Hoylesella</taxon>
    </lineage>
</organism>
<dbReference type="Pfam" id="PF02631">
    <property type="entry name" value="RecX_HTH2"/>
    <property type="match status" value="1"/>
</dbReference>
<dbReference type="Pfam" id="PF21981">
    <property type="entry name" value="RecX_HTH3"/>
    <property type="match status" value="1"/>
</dbReference>
<dbReference type="InterPro" id="IPR003783">
    <property type="entry name" value="Regulatory_RecX"/>
</dbReference>
<evidence type="ECO:0000259" key="6">
    <source>
        <dbReference type="Pfam" id="PF02631"/>
    </source>
</evidence>
<evidence type="ECO:0000256" key="5">
    <source>
        <dbReference type="HAMAP-Rule" id="MF_01114"/>
    </source>
</evidence>
<protein>
    <recommendedName>
        <fullName evidence="3 5">Regulatory protein RecX</fullName>
    </recommendedName>
</protein>
<evidence type="ECO:0000313" key="8">
    <source>
        <dbReference type="EMBL" id="EFZ37898.1"/>
    </source>
</evidence>
<evidence type="ECO:0000313" key="9">
    <source>
        <dbReference type="Proteomes" id="UP000005580"/>
    </source>
</evidence>
<dbReference type="PANTHER" id="PTHR33602:SF1">
    <property type="entry name" value="REGULATORY PROTEIN RECX FAMILY PROTEIN"/>
    <property type="match status" value="1"/>
</dbReference>
<comment type="caution">
    <text evidence="8">The sequence shown here is derived from an EMBL/GenBank/DDBJ whole genome shotgun (WGS) entry which is preliminary data.</text>
</comment>
<dbReference type="GO" id="GO:0005737">
    <property type="term" value="C:cytoplasm"/>
    <property type="evidence" value="ECO:0007669"/>
    <property type="project" value="UniProtKB-SubCell"/>
</dbReference>
<keyword evidence="9" id="KW-1185">Reference proteome</keyword>
<gene>
    <name evidence="5 8" type="primary">recX</name>
    <name evidence="8" type="ORF">HMPREF0663_10267</name>
</gene>
<evidence type="ECO:0000259" key="7">
    <source>
        <dbReference type="Pfam" id="PF21981"/>
    </source>
</evidence>
<dbReference type="Gene3D" id="1.10.10.10">
    <property type="entry name" value="Winged helix-like DNA-binding domain superfamily/Winged helix DNA-binding domain"/>
    <property type="match status" value="2"/>
</dbReference>
<comment type="function">
    <text evidence="5">Modulates RecA activity.</text>
</comment>
<reference evidence="8" key="1">
    <citation type="submission" date="2011-01" db="EMBL/GenBank/DDBJ databases">
        <authorList>
            <person name="Muzny D."/>
            <person name="Qin X."/>
            <person name="Buhay C."/>
            <person name="Dugan-Rocha S."/>
            <person name="Ding Y."/>
            <person name="Chen G."/>
            <person name="Hawes A."/>
            <person name="Holder M."/>
            <person name="Jhangiani S."/>
            <person name="Johnson A."/>
            <person name="Khan Z."/>
            <person name="Li Z."/>
            <person name="Liu W."/>
            <person name="Liu X."/>
            <person name="Perez L."/>
            <person name="Shen H."/>
            <person name="Wang Q."/>
            <person name="Watt J."/>
            <person name="Xi L."/>
            <person name="Xin Y."/>
            <person name="Zhou J."/>
            <person name="Deng J."/>
            <person name="Jiang H."/>
            <person name="Liu Y."/>
            <person name="Qu J."/>
            <person name="Song X.-Z."/>
            <person name="Zhang L."/>
            <person name="Villasana D."/>
            <person name="Johnson A."/>
            <person name="Liu J."/>
            <person name="Liyanage D."/>
            <person name="Lorensuhewa L."/>
            <person name="Robinson T."/>
            <person name="Song A."/>
            <person name="Song B.-B."/>
            <person name="Dinh H."/>
            <person name="Thornton R."/>
            <person name="Coyle M."/>
            <person name="Francisco L."/>
            <person name="Jackson L."/>
            <person name="Javaid M."/>
            <person name="Korchina V."/>
            <person name="Kovar C."/>
            <person name="Mata R."/>
            <person name="Mathew T."/>
            <person name="Ngo R."/>
            <person name="Nguyen L."/>
            <person name="Nguyen N."/>
            <person name="Okwuonu G."/>
            <person name="Ongeri F."/>
            <person name="Pham C."/>
            <person name="Simmons D."/>
            <person name="Wilczek-Boney K."/>
            <person name="Hale W."/>
            <person name="Jakkamsetti A."/>
            <person name="Pham P."/>
            <person name="Ruth R."/>
            <person name="San Lucas F."/>
            <person name="Warren J."/>
            <person name="Zhang J."/>
            <person name="Zhao Z."/>
            <person name="Zhou C."/>
            <person name="Zhu D."/>
            <person name="Lee S."/>
            <person name="Bess C."/>
            <person name="Blankenburg K."/>
            <person name="Forbes L."/>
            <person name="Fu Q."/>
            <person name="Gubbala S."/>
            <person name="Hirani K."/>
            <person name="Jayaseelan J.C."/>
            <person name="Lara F."/>
            <person name="Munidasa M."/>
            <person name="Palculict T."/>
            <person name="Patil S."/>
            <person name="Pu L.-L."/>
            <person name="Saada N."/>
            <person name="Tang L."/>
            <person name="Weissenberger G."/>
            <person name="Zhu Y."/>
            <person name="Hemphill L."/>
            <person name="Shang Y."/>
            <person name="Youmans B."/>
            <person name="Ayvaz T."/>
            <person name="Ross M."/>
            <person name="Santibanez J."/>
            <person name="Aqrawi P."/>
            <person name="Gross S."/>
            <person name="Joshi V."/>
            <person name="Fowler G."/>
            <person name="Nazareth L."/>
            <person name="Reid J."/>
            <person name="Worley K."/>
            <person name="Petrosino J."/>
            <person name="Highlander S."/>
            <person name="Gibbs R."/>
        </authorList>
    </citation>
    <scope>NUCLEOTIDE SEQUENCE [LARGE SCALE GENOMIC DNA]</scope>
    <source>
        <strain evidence="8">ATCC 33269</strain>
    </source>
</reference>